<dbReference type="Proteomes" id="UP000005239">
    <property type="component" value="Unassembled WGS sequence"/>
</dbReference>
<evidence type="ECO:0000313" key="1">
    <source>
        <dbReference type="EnsemblMetazoa" id="PPA14535.1"/>
    </source>
</evidence>
<reference evidence="2" key="1">
    <citation type="journal article" date="2008" name="Nat. Genet.">
        <title>The Pristionchus pacificus genome provides a unique perspective on nematode lifestyle and parasitism.</title>
        <authorList>
            <person name="Dieterich C."/>
            <person name="Clifton S.W."/>
            <person name="Schuster L.N."/>
            <person name="Chinwalla A."/>
            <person name="Delehaunty K."/>
            <person name="Dinkelacker I."/>
            <person name="Fulton L."/>
            <person name="Fulton R."/>
            <person name="Godfrey J."/>
            <person name="Minx P."/>
            <person name="Mitreva M."/>
            <person name="Roeseler W."/>
            <person name="Tian H."/>
            <person name="Witte H."/>
            <person name="Yang S.P."/>
            <person name="Wilson R.K."/>
            <person name="Sommer R.J."/>
        </authorList>
    </citation>
    <scope>NUCLEOTIDE SEQUENCE [LARGE SCALE GENOMIC DNA]</scope>
    <source>
        <strain evidence="2">PS312</strain>
    </source>
</reference>
<name>A0A2A6CIF5_PRIPA</name>
<accession>A0A8R1YFF3</accession>
<reference evidence="1" key="2">
    <citation type="submission" date="2022-06" db="UniProtKB">
        <authorList>
            <consortium name="EnsemblMetazoa"/>
        </authorList>
    </citation>
    <scope>IDENTIFICATION</scope>
    <source>
        <strain evidence="1">PS312</strain>
    </source>
</reference>
<accession>A0A2A6CIF5</accession>
<protein>
    <submittedName>
        <fullName evidence="1">Uncharacterized protein</fullName>
    </submittedName>
</protein>
<keyword evidence="2" id="KW-1185">Reference proteome</keyword>
<proteinExistence type="predicted"/>
<dbReference type="EnsemblMetazoa" id="PPA14535.1">
    <property type="protein sequence ID" value="PPA14535.1"/>
    <property type="gene ID" value="WBGene00104089"/>
</dbReference>
<organism evidence="1 2">
    <name type="scientific">Pristionchus pacificus</name>
    <name type="common">Parasitic nematode worm</name>
    <dbReference type="NCBI Taxonomy" id="54126"/>
    <lineage>
        <taxon>Eukaryota</taxon>
        <taxon>Metazoa</taxon>
        <taxon>Ecdysozoa</taxon>
        <taxon>Nematoda</taxon>
        <taxon>Chromadorea</taxon>
        <taxon>Rhabditida</taxon>
        <taxon>Rhabditina</taxon>
        <taxon>Diplogasteromorpha</taxon>
        <taxon>Diplogasteroidea</taxon>
        <taxon>Neodiplogasteridae</taxon>
        <taxon>Pristionchus</taxon>
    </lineage>
</organism>
<sequence>MSTRGLPWPSQEFITDRMMELKRKHARLAHELGTLNLRIDKLFPDLVKPSDSIDPFSKVGAPRTFVWMSNRGRSEMVKEIRRVEGEIRIGKTSRAIREREARQKRAEMHTTLMAKIRETWMELKREAEAAVLNEQKALAARAAVAAVAAE</sequence>
<evidence type="ECO:0000313" key="2">
    <source>
        <dbReference type="Proteomes" id="UP000005239"/>
    </source>
</evidence>
<gene>
    <name evidence="1" type="primary">WBGene00104089</name>
</gene>
<dbReference type="AlphaFoldDB" id="A0A2A6CIF5"/>